<dbReference type="InParanoid" id="A0A804QIT1"/>
<dbReference type="Gramene" id="Zm00001eb339660_T001">
    <property type="protein sequence ID" value="Zm00001eb339660_P001"/>
    <property type="gene ID" value="Zm00001eb339660"/>
</dbReference>
<evidence type="ECO:0000313" key="3">
    <source>
        <dbReference type="Proteomes" id="UP000007305"/>
    </source>
</evidence>
<name>A0A804QIT1_MAIZE</name>
<dbReference type="AlphaFoldDB" id="A0A804QIT1"/>
<reference evidence="3" key="1">
    <citation type="journal article" date="2009" name="Science">
        <title>The B73 maize genome: complexity, diversity, and dynamics.</title>
        <authorList>
            <person name="Schnable P.S."/>
            <person name="Ware D."/>
            <person name="Fulton R.S."/>
            <person name="Stein J.C."/>
            <person name="Wei F."/>
            <person name="Pasternak S."/>
            <person name="Liang C."/>
            <person name="Zhang J."/>
            <person name="Fulton L."/>
            <person name="Graves T.A."/>
            <person name="Minx P."/>
            <person name="Reily A.D."/>
            <person name="Courtney L."/>
            <person name="Kruchowski S.S."/>
            <person name="Tomlinson C."/>
            <person name="Strong C."/>
            <person name="Delehaunty K."/>
            <person name="Fronick C."/>
            <person name="Courtney B."/>
            <person name="Rock S.M."/>
            <person name="Belter E."/>
            <person name="Du F."/>
            <person name="Kim K."/>
            <person name="Abbott R.M."/>
            <person name="Cotton M."/>
            <person name="Levy A."/>
            <person name="Marchetto P."/>
            <person name="Ochoa K."/>
            <person name="Jackson S.M."/>
            <person name="Gillam B."/>
            <person name="Chen W."/>
            <person name="Yan L."/>
            <person name="Higginbotham J."/>
            <person name="Cardenas M."/>
            <person name="Waligorski J."/>
            <person name="Applebaum E."/>
            <person name="Phelps L."/>
            <person name="Falcone J."/>
            <person name="Kanchi K."/>
            <person name="Thane T."/>
            <person name="Scimone A."/>
            <person name="Thane N."/>
            <person name="Henke J."/>
            <person name="Wang T."/>
            <person name="Ruppert J."/>
            <person name="Shah N."/>
            <person name="Rotter K."/>
            <person name="Hodges J."/>
            <person name="Ingenthron E."/>
            <person name="Cordes M."/>
            <person name="Kohlberg S."/>
            <person name="Sgro J."/>
            <person name="Delgado B."/>
            <person name="Mead K."/>
            <person name="Chinwalla A."/>
            <person name="Leonard S."/>
            <person name="Crouse K."/>
            <person name="Collura K."/>
            <person name="Kudrna D."/>
            <person name="Currie J."/>
            <person name="He R."/>
            <person name="Angelova A."/>
            <person name="Rajasekar S."/>
            <person name="Mueller T."/>
            <person name="Lomeli R."/>
            <person name="Scara G."/>
            <person name="Ko A."/>
            <person name="Delaney K."/>
            <person name="Wissotski M."/>
            <person name="Lopez G."/>
            <person name="Campos D."/>
            <person name="Braidotti M."/>
            <person name="Ashley E."/>
            <person name="Golser W."/>
            <person name="Kim H."/>
            <person name="Lee S."/>
            <person name="Lin J."/>
            <person name="Dujmic Z."/>
            <person name="Kim W."/>
            <person name="Talag J."/>
            <person name="Zuccolo A."/>
            <person name="Fan C."/>
            <person name="Sebastian A."/>
            <person name="Kramer M."/>
            <person name="Spiegel L."/>
            <person name="Nascimento L."/>
            <person name="Zutavern T."/>
            <person name="Miller B."/>
            <person name="Ambroise C."/>
            <person name="Muller S."/>
            <person name="Spooner W."/>
            <person name="Narechania A."/>
            <person name="Ren L."/>
            <person name="Wei S."/>
            <person name="Kumari S."/>
            <person name="Faga B."/>
            <person name="Levy M.J."/>
            <person name="McMahan L."/>
            <person name="Van Buren P."/>
            <person name="Vaughn M.W."/>
            <person name="Ying K."/>
            <person name="Yeh C.-T."/>
            <person name="Emrich S.J."/>
            <person name="Jia Y."/>
            <person name="Kalyanaraman A."/>
            <person name="Hsia A.-P."/>
            <person name="Barbazuk W.B."/>
            <person name="Baucom R.S."/>
            <person name="Brutnell T.P."/>
            <person name="Carpita N.C."/>
            <person name="Chaparro C."/>
            <person name="Chia J.-M."/>
            <person name="Deragon J.-M."/>
            <person name="Estill J.C."/>
            <person name="Fu Y."/>
            <person name="Jeddeloh J.A."/>
            <person name="Han Y."/>
            <person name="Lee H."/>
            <person name="Li P."/>
            <person name="Lisch D.R."/>
            <person name="Liu S."/>
            <person name="Liu Z."/>
            <person name="Nagel D.H."/>
            <person name="McCann M.C."/>
            <person name="SanMiguel P."/>
            <person name="Myers A.M."/>
            <person name="Nettleton D."/>
            <person name="Nguyen J."/>
            <person name="Penning B.W."/>
            <person name="Ponnala L."/>
            <person name="Schneider K.L."/>
            <person name="Schwartz D.C."/>
            <person name="Sharma A."/>
            <person name="Soderlund C."/>
            <person name="Springer N.M."/>
            <person name="Sun Q."/>
            <person name="Wang H."/>
            <person name="Waterman M."/>
            <person name="Westerman R."/>
            <person name="Wolfgruber T.K."/>
            <person name="Yang L."/>
            <person name="Yu Y."/>
            <person name="Zhang L."/>
            <person name="Zhou S."/>
            <person name="Zhu Q."/>
            <person name="Bennetzen J.L."/>
            <person name="Dawe R.K."/>
            <person name="Jiang J."/>
            <person name="Jiang N."/>
            <person name="Presting G.G."/>
            <person name="Wessler S.R."/>
            <person name="Aluru S."/>
            <person name="Martienssen R.A."/>
            <person name="Clifton S.W."/>
            <person name="McCombie W.R."/>
            <person name="Wing R.A."/>
            <person name="Wilson R.K."/>
        </authorList>
    </citation>
    <scope>NUCLEOTIDE SEQUENCE [LARGE SCALE GENOMIC DNA]</scope>
    <source>
        <strain evidence="3">cv. B73</strain>
    </source>
</reference>
<reference evidence="2" key="3">
    <citation type="submission" date="2021-05" db="UniProtKB">
        <authorList>
            <consortium name="EnsemblPlants"/>
        </authorList>
    </citation>
    <scope>IDENTIFICATION</scope>
    <source>
        <strain evidence="2">cv. B73</strain>
    </source>
</reference>
<sequence>MGGKLLSHSARDHSAKTPEPSLLPMSPSVTCPFLSLMRPHSPHPVPLAVPVSSHATATQLPSAACSHAHSRPPRHELCSSPRDRAAFEHRKETSNSRALFLLNLPSAFTSWSPKLLASWCQCPFLLDCSERRRPCSWRRHVLAVSAPASPPAYSVVELLR</sequence>
<accession>A0A804QIT1</accession>
<dbReference type="EnsemblPlants" id="Zm00001eb339660_T001">
    <property type="protein sequence ID" value="Zm00001eb339660_P001"/>
    <property type="gene ID" value="Zm00001eb339660"/>
</dbReference>
<proteinExistence type="predicted"/>
<feature type="region of interest" description="Disordered" evidence="1">
    <location>
        <begin position="1"/>
        <end position="22"/>
    </location>
</feature>
<reference evidence="2" key="2">
    <citation type="submission" date="2019-07" db="EMBL/GenBank/DDBJ databases">
        <authorList>
            <person name="Seetharam A."/>
            <person name="Woodhouse M."/>
            <person name="Cannon E."/>
        </authorList>
    </citation>
    <scope>NUCLEOTIDE SEQUENCE [LARGE SCALE GENOMIC DNA]</scope>
    <source>
        <strain evidence="2">cv. B73</strain>
    </source>
</reference>
<protein>
    <submittedName>
        <fullName evidence="2">Uncharacterized protein</fullName>
    </submittedName>
</protein>
<evidence type="ECO:0000256" key="1">
    <source>
        <dbReference type="SAM" id="MobiDB-lite"/>
    </source>
</evidence>
<keyword evidence="3" id="KW-1185">Reference proteome</keyword>
<dbReference type="Proteomes" id="UP000007305">
    <property type="component" value="Chromosome 8"/>
</dbReference>
<organism evidence="2 3">
    <name type="scientific">Zea mays</name>
    <name type="common">Maize</name>
    <dbReference type="NCBI Taxonomy" id="4577"/>
    <lineage>
        <taxon>Eukaryota</taxon>
        <taxon>Viridiplantae</taxon>
        <taxon>Streptophyta</taxon>
        <taxon>Embryophyta</taxon>
        <taxon>Tracheophyta</taxon>
        <taxon>Spermatophyta</taxon>
        <taxon>Magnoliopsida</taxon>
        <taxon>Liliopsida</taxon>
        <taxon>Poales</taxon>
        <taxon>Poaceae</taxon>
        <taxon>PACMAD clade</taxon>
        <taxon>Panicoideae</taxon>
        <taxon>Andropogonodae</taxon>
        <taxon>Andropogoneae</taxon>
        <taxon>Tripsacinae</taxon>
        <taxon>Zea</taxon>
    </lineage>
</organism>
<evidence type="ECO:0000313" key="2">
    <source>
        <dbReference type="EnsemblPlants" id="Zm00001eb339660_P001"/>
    </source>
</evidence>